<dbReference type="Proteomes" id="UP000004913">
    <property type="component" value="Unassembled WGS sequence"/>
</dbReference>
<dbReference type="AlphaFoldDB" id="F5J0V4"/>
<protein>
    <submittedName>
        <fullName evidence="1">Uncharacterized protein</fullName>
    </submittedName>
</protein>
<reference evidence="1 2" key="1">
    <citation type="submission" date="2011-04" db="EMBL/GenBank/DDBJ databases">
        <title>The Genome Sequence of Dysgonomonas gadei ATCC BAA-286.</title>
        <authorList>
            <consortium name="The Broad Institute Genome Sequencing Platform"/>
            <person name="Earl A."/>
            <person name="Ward D."/>
            <person name="Feldgarden M."/>
            <person name="Gevers D."/>
            <person name="Pudlo N."/>
            <person name="Martens E."/>
            <person name="Allen-Vercoe E."/>
            <person name="Young S.K."/>
            <person name="Zeng Q."/>
            <person name="Gargeya S."/>
            <person name="Fitzgerald M."/>
            <person name="Haas B."/>
            <person name="Abouelleil A."/>
            <person name="Alvarado L."/>
            <person name="Arachchi H.M."/>
            <person name="Berlin A."/>
            <person name="Brown A."/>
            <person name="Chapman S.B."/>
            <person name="Chen Z."/>
            <person name="Dunbar C."/>
            <person name="Freedman E."/>
            <person name="Gearin G."/>
            <person name="Gellesch M."/>
            <person name="Goldberg J."/>
            <person name="Griggs A."/>
            <person name="Gujja S."/>
            <person name="Heiman D."/>
            <person name="Howarth C."/>
            <person name="Larson L."/>
            <person name="Lui A."/>
            <person name="MacDonald P.J.P."/>
            <person name="Mehta T."/>
            <person name="Montmayeur A."/>
            <person name="Murphy C."/>
            <person name="Neiman D."/>
            <person name="Pearson M."/>
            <person name="Priest M."/>
            <person name="Roberts A."/>
            <person name="Saif S."/>
            <person name="Shea T."/>
            <person name="Shenoy N."/>
            <person name="Sisk P."/>
            <person name="Stolte C."/>
            <person name="Sykes S."/>
            <person name="Yandava C."/>
            <person name="Wortman J."/>
            <person name="Nusbaum C."/>
            <person name="Birren B."/>
        </authorList>
    </citation>
    <scope>NUCLEOTIDE SEQUENCE [LARGE SCALE GENOMIC DNA]</scope>
    <source>
        <strain evidence="1 2">ATCC BAA-286</strain>
    </source>
</reference>
<gene>
    <name evidence="1" type="ORF">HMPREF9455_02971</name>
</gene>
<evidence type="ECO:0000313" key="1">
    <source>
        <dbReference type="EMBL" id="EGK00697.1"/>
    </source>
</evidence>
<proteinExistence type="predicted"/>
<accession>F5J0V4</accession>
<sequence>MSIFFSTFATHFKASDLFIAYLNTTTLVVYDLEIRHKIPLRFKGAQR</sequence>
<comment type="caution">
    <text evidence="1">The sequence shown here is derived from an EMBL/GenBank/DDBJ whole genome shotgun (WGS) entry which is preliminary data.</text>
</comment>
<evidence type="ECO:0000313" key="2">
    <source>
        <dbReference type="Proteomes" id="UP000004913"/>
    </source>
</evidence>
<organism evidence="1 2">
    <name type="scientific">Dysgonomonas gadei ATCC BAA-286</name>
    <dbReference type="NCBI Taxonomy" id="742766"/>
    <lineage>
        <taxon>Bacteria</taxon>
        <taxon>Pseudomonadati</taxon>
        <taxon>Bacteroidota</taxon>
        <taxon>Bacteroidia</taxon>
        <taxon>Bacteroidales</taxon>
        <taxon>Dysgonomonadaceae</taxon>
        <taxon>Dysgonomonas</taxon>
    </lineage>
</organism>
<keyword evidence="2" id="KW-1185">Reference proteome</keyword>
<dbReference type="HOGENOM" id="CLU_3167379_0_0_10"/>
<dbReference type="EMBL" id="ADLV01000035">
    <property type="protein sequence ID" value="EGK00697.1"/>
    <property type="molecule type" value="Genomic_DNA"/>
</dbReference>
<dbReference type="STRING" id="742766.HMPREF9455_02971"/>
<name>F5J0V4_9BACT</name>